<dbReference type="OMA" id="RENSNSH"/>
<gene>
    <name evidence="1" type="ORF">PUNSTDRAFT_31381</name>
</gene>
<dbReference type="AlphaFoldDB" id="R7RZB8"/>
<accession>R7RZB8</accession>
<dbReference type="RefSeq" id="XP_007389449.1">
    <property type="nucleotide sequence ID" value="XM_007389387.1"/>
</dbReference>
<sequence length="214" mass="24490">MPVESERNNLLQAYLTAMLIEEIFTEDHEDLEAAFQRTQQDLNIILAILETRYMHPRIHVPKSTHLNIAFAYAQEPAHHPRFVNMIRMEPQSFAMLVQLIQNHTIFQSNGRRPQAPVEWQLLITLYRLGHYGNGASVMDIARQAGCSEGTETEVEKIWVEQHVGLGGLWREGWVMYDGTIIVLFEKPGLDGEAYYTRKGNYGLNLQVGNVPSNL</sequence>
<evidence type="ECO:0000313" key="1">
    <source>
        <dbReference type="EMBL" id="EIN03323.1"/>
    </source>
</evidence>
<dbReference type="GeneID" id="18882155"/>
<protein>
    <submittedName>
        <fullName evidence="1">Uncharacterized protein</fullName>
    </submittedName>
</protein>
<organism evidence="1 2">
    <name type="scientific">Punctularia strigosozonata (strain HHB-11173)</name>
    <name type="common">White-rot fungus</name>
    <dbReference type="NCBI Taxonomy" id="741275"/>
    <lineage>
        <taxon>Eukaryota</taxon>
        <taxon>Fungi</taxon>
        <taxon>Dikarya</taxon>
        <taxon>Basidiomycota</taxon>
        <taxon>Agaricomycotina</taxon>
        <taxon>Agaricomycetes</taxon>
        <taxon>Corticiales</taxon>
        <taxon>Punctulariaceae</taxon>
        <taxon>Punctularia</taxon>
    </lineage>
</organism>
<feature type="non-terminal residue" evidence="1">
    <location>
        <position position="214"/>
    </location>
</feature>
<dbReference type="HOGENOM" id="CLU_018552_1_0_1"/>
<reference evidence="2" key="1">
    <citation type="journal article" date="2012" name="Science">
        <title>The Paleozoic origin of enzymatic lignin decomposition reconstructed from 31 fungal genomes.</title>
        <authorList>
            <person name="Floudas D."/>
            <person name="Binder M."/>
            <person name="Riley R."/>
            <person name="Barry K."/>
            <person name="Blanchette R.A."/>
            <person name="Henrissat B."/>
            <person name="Martinez A.T."/>
            <person name="Otillar R."/>
            <person name="Spatafora J.W."/>
            <person name="Yadav J.S."/>
            <person name="Aerts A."/>
            <person name="Benoit I."/>
            <person name="Boyd A."/>
            <person name="Carlson A."/>
            <person name="Copeland A."/>
            <person name="Coutinho P.M."/>
            <person name="de Vries R.P."/>
            <person name="Ferreira P."/>
            <person name="Findley K."/>
            <person name="Foster B."/>
            <person name="Gaskell J."/>
            <person name="Glotzer D."/>
            <person name="Gorecki P."/>
            <person name="Heitman J."/>
            <person name="Hesse C."/>
            <person name="Hori C."/>
            <person name="Igarashi K."/>
            <person name="Jurgens J.A."/>
            <person name="Kallen N."/>
            <person name="Kersten P."/>
            <person name="Kohler A."/>
            <person name="Kuees U."/>
            <person name="Kumar T.K.A."/>
            <person name="Kuo A."/>
            <person name="LaButti K."/>
            <person name="Larrondo L.F."/>
            <person name="Lindquist E."/>
            <person name="Ling A."/>
            <person name="Lombard V."/>
            <person name="Lucas S."/>
            <person name="Lundell T."/>
            <person name="Martin R."/>
            <person name="McLaughlin D.J."/>
            <person name="Morgenstern I."/>
            <person name="Morin E."/>
            <person name="Murat C."/>
            <person name="Nagy L.G."/>
            <person name="Nolan M."/>
            <person name="Ohm R.A."/>
            <person name="Patyshakuliyeva A."/>
            <person name="Rokas A."/>
            <person name="Ruiz-Duenas F.J."/>
            <person name="Sabat G."/>
            <person name="Salamov A."/>
            <person name="Samejima M."/>
            <person name="Schmutz J."/>
            <person name="Slot J.C."/>
            <person name="St John F."/>
            <person name="Stenlid J."/>
            <person name="Sun H."/>
            <person name="Sun S."/>
            <person name="Syed K."/>
            <person name="Tsang A."/>
            <person name="Wiebenga A."/>
            <person name="Young D."/>
            <person name="Pisabarro A."/>
            <person name="Eastwood D.C."/>
            <person name="Martin F."/>
            <person name="Cullen D."/>
            <person name="Grigoriev I.V."/>
            <person name="Hibbett D.S."/>
        </authorList>
    </citation>
    <scope>NUCLEOTIDE SEQUENCE [LARGE SCALE GENOMIC DNA]</scope>
    <source>
        <strain evidence="2">HHB-11173 SS5</strain>
    </source>
</reference>
<dbReference type="eggNOG" id="ENOG502S7IX">
    <property type="taxonomic scope" value="Eukaryota"/>
</dbReference>
<name>R7RZB8_PUNST</name>
<dbReference type="OrthoDB" id="3246760at2759"/>
<dbReference type="KEGG" id="psq:PUNSTDRAFT_31381"/>
<dbReference type="EMBL" id="JH687640">
    <property type="protein sequence ID" value="EIN03323.1"/>
    <property type="molecule type" value="Genomic_DNA"/>
</dbReference>
<keyword evidence="2" id="KW-1185">Reference proteome</keyword>
<evidence type="ECO:0000313" key="2">
    <source>
        <dbReference type="Proteomes" id="UP000054196"/>
    </source>
</evidence>
<dbReference type="Proteomes" id="UP000054196">
    <property type="component" value="Unassembled WGS sequence"/>
</dbReference>
<proteinExistence type="predicted"/>